<evidence type="ECO:0008006" key="4">
    <source>
        <dbReference type="Google" id="ProtNLM"/>
    </source>
</evidence>
<evidence type="ECO:0000313" key="3">
    <source>
        <dbReference type="Proteomes" id="UP000189437"/>
    </source>
</evidence>
<evidence type="ECO:0000313" key="2">
    <source>
        <dbReference type="EMBL" id="OOF36958.1"/>
    </source>
</evidence>
<name>A0A1V3IA11_9PAST</name>
<keyword evidence="3" id="KW-1185">Reference proteome</keyword>
<comment type="caution">
    <text evidence="2">The sequence shown here is derived from an EMBL/GenBank/DDBJ whole genome shotgun (WGS) entry which is preliminary data.</text>
</comment>
<accession>A0A1V3IA11</accession>
<dbReference type="EMBL" id="MLHH01000008">
    <property type="protein sequence ID" value="OOF36958.1"/>
    <property type="molecule type" value="Genomic_DNA"/>
</dbReference>
<protein>
    <recommendedName>
        <fullName evidence="4">DUF945 domain-containing protein</fullName>
    </recommendedName>
</protein>
<reference evidence="2 3" key="1">
    <citation type="submission" date="2016-10" db="EMBL/GenBank/DDBJ databases">
        <title>Rodentibacter gen. nov. and new species.</title>
        <authorList>
            <person name="Christensen H."/>
        </authorList>
    </citation>
    <scope>NUCLEOTIDE SEQUENCE [LARGE SCALE GENOMIC DNA]</scope>
    <source>
        <strain evidence="2 3">Ac69</strain>
    </source>
</reference>
<organism evidence="2 3">
    <name type="scientific">Rodentibacter heidelbergensis</name>
    <dbReference type="NCBI Taxonomy" id="1908258"/>
    <lineage>
        <taxon>Bacteria</taxon>
        <taxon>Pseudomonadati</taxon>
        <taxon>Pseudomonadota</taxon>
        <taxon>Gammaproteobacteria</taxon>
        <taxon>Pasteurellales</taxon>
        <taxon>Pasteurellaceae</taxon>
        <taxon>Rodentibacter</taxon>
    </lineage>
</organism>
<keyword evidence="1" id="KW-0732">Signal</keyword>
<sequence>MSKRKAITLTLAAILVALGTGAQIYTNYKVDQVLQKFPYSLDNEAILQITESNKNFFRRDLVFSIKNSEDDKAEMISTQLTTLPFFITAESKFSDQFVRKLNKSLNITIDKNTINSQFSPVGDYLQSTILTEFRDFANKPQELAVSLNFVNHKEIELKGNLTGFNYDNDSNLKKLEGKIHLIPVTARQYDLTNIELFTENADIALLNGENTRLQLKNATYKFNKKDQGEKRDLTTTFSSDILRISNKNRTTEESQTTFGGLNITLKQQGVPSSVNFYSEFKRLEKGNQNIKAGVNLLSAILTQNEVFDGKLSVLSVNAPKNQKPYFHLKEGELVLSLNNQDLEKASVDFKLNVENVKQTPEDKSQQWEAKQGKVAIQFADYHLANELAFLPFWLDSLTVKAPVVKDNKDFLKLKEKWAEEFSGRSSVHFSLGELRLFNNKLTDLVFDNQYQALANDQYNETFTLNTKKVSVPEEGIQIEELVISLPMKGNEHRAYLSSAFCLGMYDRLCQAYLTPSTQEKYLNNIGLDLDFILDNAKLSFNLNTLPETKAYAVNLEANGILTKAPENVKSSREDAFLERVEGLVSLSFDKGLVDIPDEKTRQIKEQSGVWSFIQNEIKPRERLLPPFVEEGGNYMAKFEKNDNGIFINGQSLEEREQELLIEEGSSEEE</sequence>
<dbReference type="Proteomes" id="UP000189437">
    <property type="component" value="Unassembled WGS sequence"/>
</dbReference>
<evidence type="ECO:0000256" key="1">
    <source>
        <dbReference type="SAM" id="SignalP"/>
    </source>
</evidence>
<feature type="signal peptide" evidence="1">
    <location>
        <begin position="1"/>
        <end position="22"/>
    </location>
</feature>
<feature type="chain" id="PRO_5010698490" description="DUF945 domain-containing protein" evidence="1">
    <location>
        <begin position="23"/>
        <end position="669"/>
    </location>
</feature>
<dbReference type="RefSeq" id="WP_077426854.1">
    <property type="nucleotide sequence ID" value="NZ_MLHH01000008.1"/>
</dbReference>
<gene>
    <name evidence="2" type="ORF">BKK48_03855</name>
</gene>
<dbReference type="AlphaFoldDB" id="A0A1V3IA11"/>
<dbReference type="STRING" id="1908258.BKK48_03855"/>
<dbReference type="OrthoDB" id="5667198at2"/>
<proteinExistence type="predicted"/>